<dbReference type="GO" id="GO:0015853">
    <property type="term" value="P:adenine transport"/>
    <property type="evidence" value="ECO:0007669"/>
    <property type="project" value="TreeGrafter"/>
</dbReference>
<dbReference type="GO" id="GO:0012505">
    <property type="term" value="C:endomembrane system"/>
    <property type="evidence" value="ECO:0007669"/>
    <property type="project" value="UniProtKB-SubCell"/>
</dbReference>
<keyword evidence="3" id="KW-0813">Transport</keyword>
<dbReference type="InterPro" id="IPR006043">
    <property type="entry name" value="NCS2"/>
</dbReference>
<name>A0A8J4G7P3_9CHLO</name>
<organism evidence="7 8">
    <name type="scientific">Volvox reticuliferus</name>
    <dbReference type="NCBI Taxonomy" id="1737510"/>
    <lineage>
        <taxon>Eukaryota</taxon>
        <taxon>Viridiplantae</taxon>
        <taxon>Chlorophyta</taxon>
        <taxon>core chlorophytes</taxon>
        <taxon>Chlorophyceae</taxon>
        <taxon>CS clade</taxon>
        <taxon>Chlamydomonadales</taxon>
        <taxon>Volvocaceae</taxon>
        <taxon>Volvox</taxon>
    </lineage>
</organism>
<dbReference type="PANTHER" id="PTHR43337">
    <property type="entry name" value="XANTHINE/URACIL PERMEASE C887.17-RELATED"/>
    <property type="match status" value="1"/>
</dbReference>
<keyword evidence="6" id="KW-0472">Membrane</keyword>
<evidence type="ECO:0000256" key="4">
    <source>
        <dbReference type="ARBA" id="ARBA00022692"/>
    </source>
</evidence>
<evidence type="ECO:0000313" key="8">
    <source>
        <dbReference type="Proteomes" id="UP000722791"/>
    </source>
</evidence>
<dbReference type="InterPro" id="IPR045018">
    <property type="entry name" value="Azg-like"/>
</dbReference>
<dbReference type="AlphaFoldDB" id="A0A8J4G7P3"/>
<comment type="caution">
    <text evidence="7">The sequence shown here is derived from an EMBL/GenBank/DDBJ whole genome shotgun (WGS) entry which is preliminary data.</text>
</comment>
<evidence type="ECO:0000256" key="3">
    <source>
        <dbReference type="ARBA" id="ARBA00022448"/>
    </source>
</evidence>
<comment type="subcellular location">
    <subcellularLocation>
        <location evidence="1">Endomembrane system</location>
        <topology evidence="1">Multi-pass membrane protein</topology>
    </subcellularLocation>
</comment>
<keyword evidence="4" id="KW-0812">Transmembrane</keyword>
<accession>A0A8J4G7P3</accession>
<dbReference type="GO" id="GO:0015854">
    <property type="term" value="P:guanine transport"/>
    <property type="evidence" value="ECO:0007669"/>
    <property type="project" value="TreeGrafter"/>
</dbReference>
<reference evidence="7" key="1">
    <citation type="journal article" date="2021" name="Proc. Natl. Acad. Sci. U.S.A.">
        <title>Three genomes in the algal genus Volvox reveal the fate of a haploid sex-determining region after a transition to homothallism.</title>
        <authorList>
            <person name="Yamamoto K."/>
            <person name="Hamaji T."/>
            <person name="Kawai-Toyooka H."/>
            <person name="Matsuzaki R."/>
            <person name="Takahashi F."/>
            <person name="Nishimura Y."/>
            <person name="Kawachi M."/>
            <person name="Noguchi H."/>
            <person name="Minakuchi Y."/>
            <person name="Umen J.G."/>
            <person name="Toyoda A."/>
            <person name="Nozaki H."/>
        </authorList>
    </citation>
    <scope>NUCLEOTIDE SEQUENCE</scope>
    <source>
        <strain evidence="7">NIES-3785</strain>
    </source>
</reference>
<dbReference type="OrthoDB" id="431212at2759"/>
<dbReference type="GO" id="GO:0005345">
    <property type="term" value="F:purine nucleobase transmembrane transporter activity"/>
    <property type="evidence" value="ECO:0007669"/>
    <property type="project" value="TreeGrafter"/>
</dbReference>
<gene>
    <name evidence="7" type="ORF">Vretimale_6558</name>
</gene>
<dbReference type="EMBL" id="BNCQ01000010">
    <property type="protein sequence ID" value="GIM01773.1"/>
    <property type="molecule type" value="Genomic_DNA"/>
</dbReference>
<proteinExistence type="inferred from homology"/>
<evidence type="ECO:0000256" key="5">
    <source>
        <dbReference type="ARBA" id="ARBA00022989"/>
    </source>
</evidence>
<evidence type="ECO:0000256" key="6">
    <source>
        <dbReference type="ARBA" id="ARBA00023136"/>
    </source>
</evidence>
<comment type="similarity">
    <text evidence="2">Belongs to the nucleobase:cation symporter-2 (NCS2) (TC 2.A.40) family. Azg-like subfamily.</text>
</comment>
<dbReference type="PANTHER" id="PTHR43337:SF1">
    <property type="entry name" value="XANTHINE_URACIL PERMEASE C887.17-RELATED"/>
    <property type="match status" value="1"/>
</dbReference>
<protein>
    <submittedName>
        <fullName evidence="7">Uncharacterized protein</fullName>
    </submittedName>
</protein>
<dbReference type="Proteomes" id="UP000722791">
    <property type="component" value="Unassembled WGS sequence"/>
</dbReference>
<keyword evidence="5" id="KW-1133">Transmembrane helix</keyword>
<dbReference type="Pfam" id="PF00860">
    <property type="entry name" value="Xan_ur_permease"/>
    <property type="match status" value="2"/>
</dbReference>
<evidence type="ECO:0000256" key="2">
    <source>
        <dbReference type="ARBA" id="ARBA00005697"/>
    </source>
</evidence>
<evidence type="ECO:0000256" key="1">
    <source>
        <dbReference type="ARBA" id="ARBA00004127"/>
    </source>
</evidence>
<evidence type="ECO:0000313" key="7">
    <source>
        <dbReference type="EMBL" id="GIM01773.1"/>
    </source>
</evidence>
<dbReference type="GO" id="GO:0005886">
    <property type="term" value="C:plasma membrane"/>
    <property type="evidence" value="ECO:0007669"/>
    <property type="project" value="TreeGrafter"/>
</dbReference>
<sequence>MADEVSPTMERVSILDRLNYVVENSMVGKYFCIKERKTTFTTELRAGTVTFLTMAYILAVNGSILADTGGPCTVDDCSINKGQPFCMFGSGGKFDPGYMACVAKAKRSMVTATAVASFVACVLMGVVGNLPFGLAPGMGINAYFTYTVVGFFGSNGMISYRDALAAAFIEGWIFFLISITGLRTKITTIVPKCVMLATSGGIGLFLAFIGLQTANGIGLISFESATLVTLGGCRVQDRAPMYTIADTSAVCSLNPDGTLAQANLGPASPNYACVNNMKMRSASMWLGIMGGVLMVLLMARGFRGAIVIAILFVTFISWIPGHEATFLGAESQIPGGAERRHYFKKVVQRPDTSFTDLEMHFKAFGTTQLWTALITFLYLDLLDCTGTFFSMANYINKRVPGFINPVTKDFPRMTLAFCVDACSIWIGALLGIAPLTVYIESATGIREGGRTGITAIMIGFYFFISMFFTPIISSIPPYATGPALILVGALMMENILDIEWKDYLQAIPAFLTIAIIPLTYSIAYGIIAGICSYLLLYLLLLAYDLLTAPIYRKSYKQILMDAKPEAFKSYDVLEAEELARNKARVEALERELELTNATILHATSSIHEKRVAKVAAAAAATTAEAEQAGPADAKPGEAAV</sequence>